<evidence type="ECO:0000313" key="2">
    <source>
        <dbReference type="EMBL" id="TWI57804.1"/>
    </source>
</evidence>
<dbReference type="EMBL" id="VLKZ01000003">
    <property type="protein sequence ID" value="TWI57804.1"/>
    <property type="molecule type" value="Genomic_DNA"/>
</dbReference>
<dbReference type="AlphaFoldDB" id="A0A562QM35"/>
<name>A0A562QM35_9BACI</name>
<comment type="caution">
    <text evidence="2">The sequence shown here is derived from an EMBL/GenBank/DDBJ whole genome shotgun (WGS) entry which is preliminary data.</text>
</comment>
<accession>A0A562QM35</accession>
<dbReference type="PANTHER" id="PTHR38011">
    <property type="entry name" value="DIHYDROFOLATE REDUCTASE FAMILY PROTEIN (AFU_ORTHOLOGUE AFUA_8G06820)"/>
    <property type="match status" value="1"/>
</dbReference>
<dbReference type="Gene3D" id="3.40.430.10">
    <property type="entry name" value="Dihydrofolate Reductase, subunit A"/>
    <property type="match status" value="1"/>
</dbReference>
<dbReference type="Proteomes" id="UP000315711">
    <property type="component" value="Unassembled WGS sequence"/>
</dbReference>
<dbReference type="PANTHER" id="PTHR38011:SF11">
    <property type="entry name" value="2,5-DIAMINO-6-RIBOSYLAMINO-4(3H)-PYRIMIDINONE 5'-PHOSPHATE REDUCTASE"/>
    <property type="match status" value="1"/>
</dbReference>
<dbReference type="OrthoDB" id="195113at2"/>
<dbReference type="Pfam" id="PF01872">
    <property type="entry name" value="RibD_C"/>
    <property type="match status" value="1"/>
</dbReference>
<proteinExistence type="predicted"/>
<dbReference type="SUPFAM" id="SSF53597">
    <property type="entry name" value="Dihydrofolate reductase-like"/>
    <property type="match status" value="1"/>
</dbReference>
<evidence type="ECO:0000313" key="3">
    <source>
        <dbReference type="Proteomes" id="UP000315711"/>
    </source>
</evidence>
<dbReference type="InterPro" id="IPR050765">
    <property type="entry name" value="Riboflavin_Biosynth_HTPR"/>
</dbReference>
<dbReference type="GO" id="GO:0009231">
    <property type="term" value="P:riboflavin biosynthetic process"/>
    <property type="evidence" value="ECO:0007669"/>
    <property type="project" value="InterPro"/>
</dbReference>
<evidence type="ECO:0000259" key="1">
    <source>
        <dbReference type="Pfam" id="PF01872"/>
    </source>
</evidence>
<protein>
    <submittedName>
        <fullName evidence="2">Dihydrofolate reductase</fullName>
    </submittedName>
</protein>
<reference evidence="2 3" key="1">
    <citation type="journal article" date="2015" name="Stand. Genomic Sci.">
        <title>Genomic Encyclopedia of Bacterial and Archaeal Type Strains, Phase III: the genomes of soil and plant-associated and newly described type strains.</title>
        <authorList>
            <person name="Whitman W.B."/>
            <person name="Woyke T."/>
            <person name="Klenk H.P."/>
            <person name="Zhou Y."/>
            <person name="Lilburn T.G."/>
            <person name="Beck B.J."/>
            <person name="De Vos P."/>
            <person name="Vandamme P."/>
            <person name="Eisen J.A."/>
            <person name="Garrity G."/>
            <person name="Hugenholtz P."/>
            <person name="Kyrpides N.C."/>
        </authorList>
    </citation>
    <scope>NUCLEOTIDE SEQUENCE [LARGE SCALE GENOMIC DNA]</scope>
    <source>
        <strain evidence="2 3">CGMCC 1.10116</strain>
    </source>
</reference>
<dbReference type="InterPro" id="IPR024072">
    <property type="entry name" value="DHFR-like_dom_sf"/>
</dbReference>
<keyword evidence="3" id="KW-1185">Reference proteome</keyword>
<dbReference type="InterPro" id="IPR002734">
    <property type="entry name" value="RibDG_C"/>
</dbReference>
<gene>
    <name evidence="2" type="ORF">IQ10_01132</name>
</gene>
<dbReference type="RefSeq" id="WP_144449503.1">
    <property type="nucleotide sequence ID" value="NZ_VLKZ01000003.1"/>
</dbReference>
<organism evidence="2 3">
    <name type="scientific">Halalkalibacter nanhaiisediminis</name>
    <dbReference type="NCBI Taxonomy" id="688079"/>
    <lineage>
        <taxon>Bacteria</taxon>
        <taxon>Bacillati</taxon>
        <taxon>Bacillota</taxon>
        <taxon>Bacilli</taxon>
        <taxon>Bacillales</taxon>
        <taxon>Bacillaceae</taxon>
        <taxon>Halalkalibacter</taxon>
    </lineage>
</organism>
<feature type="domain" description="Bacterial bifunctional deaminase-reductase C-terminal" evidence="1">
    <location>
        <begin position="5"/>
        <end position="166"/>
    </location>
</feature>
<dbReference type="GO" id="GO:0008703">
    <property type="term" value="F:5-amino-6-(5-phosphoribosylamino)uracil reductase activity"/>
    <property type="evidence" value="ECO:0007669"/>
    <property type="project" value="InterPro"/>
</dbReference>
<sequence>MKNQRKIVLFIAQSLDGYIATKGDSLDWLFKVEGEGDNGYSEFFETIDTILIGKRTYDWIMKHEKGQFPYQNKDCYVFSRSQLDDTNDVKFVNEDIVNFTHNLKKEEGKNIWIVGGGDLLHTFLKEKLVDELILTVAPTIIGEGIPLFKIGDYQLDLSLKGTRTFNQFVELHYKVKK</sequence>